<feature type="domain" description="Outer membrane protein beta-barrel" evidence="1">
    <location>
        <begin position="13"/>
        <end position="190"/>
    </location>
</feature>
<evidence type="ECO:0000313" key="3">
    <source>
        <dbReference type="Proteomes" id="UP001319080"/>
    </source>
</evidence>
<accession>A0AAP2DZD4</accession>
<dbReference type="Proteomes" id="UP001319080">
    <property type="component" value="Unassembled WGS sequence"/>
</dbReference>
<dbReference type="AlphaFoldDB" id="A0AAP2DZD4"/>
<dbReference type="RefSeq" id="WP_254085760.1">
    <property type="nucleotide sequence ID" value="NZ_JAHESE010000020.1"/>
</dbReference>
<evidence type="ECO:0000313" key="2">
    <source>
        <dbReference type="EMBL" id="MBT1710183.1"/>
    </source>
</evidence>
<keyword evidence="3" id="KW-1185">Reference proteome</keyword>
<organism evidence="2 3">
    <name type="scientific">Dawidia cretensis</name>
    <dbReference type="NCBI Taxonomy" id="2782350"/>
    <lineage>
        <taxon>Bacteria</taxon>
        <taxon>Pseudomonadati</taxon>
        <taxon>Bacteroidota</taxon>
        <taxon>Cytophagia</taxon>
        <taxon>Cytophagales</taxon>
        <taxon>Chryseotaleaceae</taxon>
        <taxon>Dawidia</taxon>
    </lineage>
</organism>
<dbReference type="EMBL" id="JAHESE010000020">
    <property type="protein sequence ID" value="MBT1710183.1"/>
    <property type="molecule type" value="Genomic_DNA"/>
</dbReference>
<protein>
    <submittedName>
        <fullName evidence="2">Outer membrane beta-barrel protein</fullName>
    </submittedName>
</protein>
<proteinExistence type="predicted"/>
<reference evidence="2 3" key="1">
    <citation type="submission" date="2021-05" db="EMBL/GenBank/DDBJ databases">
        <title>A Polyphasic approach of four new species of the genus Ohtaekwangia: Ohtaekwangia histidinii sp. nov., Ohtaekwangia cretensis sp. nov., Ohtaekwangia indiensis sp. nov., Ohtaekwangia reichenbachii sp. nov. from diverse environment.</title>
        <authorList>
            <person name="Octaviana S."/>
        </authorList>
    </citation>
    <scope>NUCLEOTIDE SEQUENCE [LARGE SCALE GENOMIC DNA]</scope>
    <source>
        <strain evidence="2 3">PWU5</strain>
    </source>
</reference>
<comment type="caution">
    <text evidence="2">The sequence shown here is derived from an EMBL/GenBank/DDBJ whole genome shotgun (WGS) entry which is preliminary data.</text>
</comment>
<evidence type="ECO:0000259" key="1">
    <source>
        <dbReference type="Pfam" id="PF13568"/>
    </source>
</evidence>
<name>A0AAP2DZD4_9BACT</name>
<sequence length="213" mass="22745">MKKFLLIGAMALTAGFSYGQTIIPKAGITLSTFGGDDAGDDTKSKIGFTLGAGLNLPLGDGMFSLQPELNYVQKGAKAEYVDEDFNEDVTEKLTLGYLEIPVLVKVTFGEATKFYVNAGPSVGFGLGGKYKVEVGDESEDVDVKFGDGDDEDKYYIEKGTDIGLQLGAGVIVAEKVMIDIRYGLGLTDLYDDVSMKNNVFQFTVGIPLSIGGK</sequence>
<dbReference type="InterPro" id="IPR025665">
    <property type="entry name" value="Beta-barrel_OMP_2"/>
</dbReference>
<gene>
    <name evidence="2" type="ORF">KK062_18195</name>
</gene>
<dbReference type="Pfam" id="PF13568">
    <property type="entry name" value="OMP_b-brl_2"/>
    <property type="match status" value="1"/>
</dbReference>